<protein>
    <submittedName>
        <fullName evidence="4">Probable oxidoreductase, LLM family</fullName>
    </submittedName>
</protein>
<dbReference type="OrthoDB" id="9776438at2"/>
<dbReference type="CDD" id="cd00347">
    <property type="entry name" value="Flavin_utilizing_monoxygenases"/>
    <property type="match status" value="1"/>
</dbReference>
<reference evidence="5" key="1">
    <citation type="submission" date="2016-10" db="EMBL/GenBank/DDBJ databases">
        <authorList>
            <person name="Varghese N."/>
            <person name="Submissions S."/>
        </authorList>
    </citation>
    <scope>NUCLEOTIDE SEQUENCE [LARGE SCALE GENOMIC DNA]</scope>
    <source>
        <strain evidence="5">DSM 44142</strain>
    </source>
</reference>
<dbReference type="InterPro" id="IPR050766">
    <property type="entry name" value="Bact_Lucif_Oxidored"/>
</dbReference>
<accession>A0A1H1DDS8</accession>
<evidence type="ECO:0000256" key="1">
    <source>
        <dbReference type="ARBA" id="ARBA00023002"/>
    </source>
</evidence>
<evidence type="ECO:0000259" key="3">
    <source>
        <dbReference type="Pfam" id="PF00296"/>
    </source>
</evidence>
<dbReference type="InterPro" id="IPR036661">
    <property type="entry name" value="Luciferase-like_sf"/>
</dbReference>
<dbReference type="AlphaFoldDB" id="A0A1H1DDS8"/>
<evidence type="ECO:0000313" key="4">
    <source>
        <dbReference type="EMBL" id="SDQ74574.1"/>
    </source>
</evidence>
<dbReference type="GO" id="GO:0005829">
    <property type="term" value="C:cytosol"/>
    <property type="evidence" value="ECO:0007669"/>
    <property type="project" value="TreeGrafter"/>
</dbReference>
<keyword evidence="2" id="KW-0503">Monooxygenase</keyword>
<gene>
    <name evidence="4" type="ORF">SAMN04489765_1678</name>
</gene>
<name>A0A1H1DDS8_9ACTN</name>
<dbReference type="NCBIfam" id="TIGR03858">
    <property type="entry name" value="LLM_2I7G"/>
    <property type="match status" value="1"/>
</dbReference>
<organism evidence="4 5">
    <name type="scientific">Tsukamurella pulmonis</name>
    <dbReference type="NCBI Taxonomy" id="47312"/>
    <lineage>
        <taxon>Bacteria</taxon>
        <taxon>Bacillati</taxon>
        <taxon>Actinomycetota</taxon>
        <taxon>Actinomycetes</taxon>
        <taxon>Mycobacteriales</taxon>
        <taxon>Tsukamurellaceae</taxon>
        <taxon>Tsukamurella</taxon>
    </lineage>
</organism>
<sequence length="341" mass="37316">MTIPEFGVDTFGGVTKDAQGHPLPHPQVIRDLVEEAVTADQAGLDFFGVGEHHRADFAVSSPEMVLAAIASRTESIRLGSTVTVLSSDDPVRVYERFATLDALSHGRAEIVAGRGSFTESFPLFGYDLQDYEVLFEEKLELLSALLTEEPVTWSGSTRAPLSEQRVYPTTANGIRAWVGVGGSPESVVRTARYGFGLFLAIIGGPAERFAAYTDLFRRAEKEFGGSPQPIAVHSPGLVAETDEQARELVHAGWMRMRQRMVGERGWPPPAVGDFEREVDTGSLYVGSPETVARRIAATVRTLGVDRFDLKYDQPVTHADLMRSISLYGEKVVPMVKDMLSD</sequence>
<dbReference type="PANTHER" id="PTHR30137">
    <property type="entry name" value="LUCIFERASE-LIKE MONOOXYGENASE"/>
    <property type="match status" value="1"/>
</dbReference>
<keyword evidence="5" id="KW-1185">Reference proteome</keyword>
<feature type="domain" description="Luciferase-like" evidence="3">
    <location>
        <begin position="11"/>
        <end position="305"/>
    </location>
</feature>
<proteinExistence type="predicted"/>
<dbReference type="RefSeq" id="WP_068566013.1">
    <property type="nucleotide sequence ID" value="NZ_AP025457.1"/>
</dbReference>
<dbReference type="STRING" id="47312.SAMN04489765_1678"/>
<dbReference type="InterPro" id="IPR022290">
    <property type="entry name" value="LLM_Atu2307-like"/>
</dbReference>
<dbReference type="GO" id="GO:0016705">
    <property type="term" value="F:oxidoreductase activity, acting on paired donors, with incorporation or reduction of molecular oxygen"/>
    <property type="evidence" value="ECO:0007669"/>
    <property type="project" value="InterPro"/>
</dbReference>
<dbReference type="InterPro" id="IPR011251">
    <property type="entry name" value="Luciferase-like_dom"/>
</dbReference>
<dbReference type="PANTHER" id="PTHR30137:SF8">
    <property type="entry name" value="BLR5498 PROTEIN"/>
    <property type="match status" value="1"/>
</dbReference>
<dbReference type="EMBL" id="FNLF01000002">
    <property type="protein sequence ID" value="SDQ74574.1"/>
    <property type="molecule type" value="Genomic_DNA"/>
</dbReference>
<dbReference type="Proteomes" id="UP000183053">
    <property type="component" value="Unassembled WGS sequence"/>
</dbReference>
<keyword evidence="1" id="KW-0560">Oxidoreductase</keyword>
<evidence type="ECO:0000313" key="5">
    <source>
        <dbReference type="Proteomes" id="UP000183053"/>
    </source>
</evidence>
<dbReference type="GO" id="GO:0004497">
    <property type="term" value="F:monooxygenase activity"/>
    <property type="evidence" value="ECO:0007669"/>
    <property type="project" value="UniProtKB-KW"/>
</dbReference>
<dbReference type="Gene3D" id="3.20.20.30">
    <property type="entry name" value="Luciferase-like domain"/>
    <property type="match status" value="1"/>
</dbReference>
<dbReference type="SUPFAM" id="SSF51679">
    <property type="entry name" value="Bacterial luciferase-like"/>
    <property type="match status" value="1"/>
</dbReference>
<dbReference type="Pfam" id="PF00296">
    <property type="entry name" value="Bac_luciferase"/>
    <property type="match status" value="1"/>
</dbReference>
<evidence type="ECO:0000256" key="2">
    <source>
        <dbReference type="ARBA" id="ARBA00023033"/>
    </source>
</evidence>